<organism evidence="1 2">
    <name type="scientific">Rhodnius prolixus</name>
    <name type="common">Triatomid bug</name>
    <dbReference type="NCBI Taxonomy" id="13249"/>
    <lineage>
        <taxon>Eukaryota</taxon>
        <taxon>Metazoa</taxon>
        <taxon>Ecdysozoa</taxon>
        <taxon>Arthropoda</taxon>
        <taxon>Hexapoda</taxon>
        <taxon>Insecta</taxon>
        <taxon>Pterygota</taxon>
        <taxon>Neoptera</taxon>
        <taxon>Paraneoptera</taxon>
        <taxon>Hemiptera</taxon>
        <taxon>Heteroptera</taxon>
        <taxon>Panheteroptera</taxon>
        <taxon>Cimicomorpha</taxon>
        <taxon>Reduviidae</taxon>
        <taxon>Triatominae</taxon>
        <taxon>Rhodnius</taxon>
    </lineage>
</organism>
<keyword evidence="2" id="KW-1185">Reference proteome</keyword>
<evidence type="ECO:0000313" key="2">
    <source>
        <dbReference type="Proteomes" id="UP000015103"/>
    </source>
</evidence>
<reference evidence="1" key="1">
    <citation type="submission" date="2015-05" db="UniProtKB">
        <authorList>
            <consortium name="EnsemblMetazoa"/>
        </authorList>
    </citation>
    <scope>IDENTIFICATION</scope>
</reference>
<proteinExistence type="predicted"/>
<dbReference type="HOGENOM" id="CLU_1604752_0_0_1"/>
<dbReference type="EnsemblMetazoa" id="RPRC003646-RA">
    <property type="protein sequence ID" value="RPRC003646-PA"/>
    <property type="gene ID" value="RPRC003646"/>
</dbReference>
<name>T1HHX3_RHOPR</name>
<evidence type="ECO:0000313" key="1">
    <source>
        <dbReference type="EnsemblMetazoa" id="RPRC003646-PA"/>
    </source>
</evidence>
<dbReference type="VEuPathDB" id="VectorBase:RPRC003646"/>
<accession>T1HHX3</accession>
<dbReference type="AlphaFoldDB" id="T1HHX3"/>
<protein>
    <submittedName>
        <fullName evidence="1">Uncharacterized protein</fullName>
    </submittedName>
</protein>
<dbReference type="EMBL" id="ACPB03018543">
    <property type="status" value="NOT_ANNOTATED_CDS"/>
    <property type="molecule type" value="Genomic_DNA"/>
</dbReference>
<sequence>MLLPKLSPYLRSKLYRKYWALKKPLLYKPMLLPPPCLCSSCSACPLSMESEEQDANKDQAPCCFCQRSRKKQQPSCTATVLKIACKEESEEPQDEFTVFGRHVANKMRKMDPKQKVFVEKIIGETLFYGQMEKLNSDTIKIFMNTLRCCKQNGQYDSVWPYQECVE</sequence>
<dbReference type="InParanoid" id="T1HHX3"/>
<dbReference type="Proteomes" id="UP000015103">
    <property type="component" value="Unassembled WGS sequence"/>
</dbReference>